<dbReference type="GO" id="GO:0016413">
    <property type="term" value="F:O-acetyltransferase activity"/>
    <property type="evidence" value="ECO:0007669"/>
    <property type="project" value="TreeGrafter"/>
</dbReference>
<keyword evidence="3" id="KW-1003">Cell membrane</keyword>
<dbReference type="GO" id="GO:0005886">
    <property type="term" value="C:plasma membrane"/>
    <property type="evidence" value="ECO:0007669"/>
    <property type="project" value="UniProtKB-SubCell"/>
</dbReference>
<accession>A0A1Z2XK26</accession>
<evidence type="ECO:0000256" key="6">
    <source>
        <dbReference type="ARBA" id="ARBA00023136"/>
    </source>
</evidence>
<dbReference type="GeneID" id="96091037"/>
<gene>
    <name evidence="9" type="ORF">A4V02_13735</name>
</gene>
<keyword evidence="10" id="KW-1185">Reference proteome</keyword>
<comment type="similarity">
    <text evidence="2">Belongs to the acyltransferase 3 family.</text>
</comment>
<evidence type="ECO:0000256" key="4">
    <source>
        <dbReference type="ARBA" id="ARBA00022692"/>
    </source>
</evidence>
<organism evidence="9 10">
    <name type="scientific">Muribaculum intestinale</name>
    <dbReference type="NCBI Taxonomy" id="1796646"/>
    <lineage>
        <taxon>Bacteria</taxon>
        <taxon>Pseudomonadati</taxon>
        <taxon>Bacteroidota</taxon>
        <taxon>Bacteroidia</taxon>
        <taxon>Bacteroidales</taxon>
        <taxon>Muribaculaceae</taxon>
        <taxon>Muribaculum</taxon>
    </lineage>
</organism>
<proteinExistence type="inferred from homology"/>
<feature type="transmembrane region" description="Helical" evidence="7">
    <location>
        <begin position="239"/>
        <end position="259"/>
    </location>
</feature>
<feature type="transmembrane region" description="Helical" evidence="7">
    <location>
        <begin position="148"/>
        <end position="166"/>
    </location>
</feature>
<feature type="transmembrane region" description="Helical" evidence="7">
    <location>
        <begin position="121"/>
        <end position="141"/>
    </location>
</feature>
<dbReference type="KEGG" id="pary:A4V02_13735"/>
<keyword evidence="5 7" id="KW-1133">Transmembrane helix</keyword>
<dbReference type="AlphaFoldDB" id="A0A1V0QEI4"/>
<dbReference type="GO" id="GO:0009246">
    <property type="term" value="P:enterobacterial common antigen biosynthetic process"/>
    <property type="evidence" value="ECO:0007669"/>
    <property type="project" value="TreeGrafter"/>
</dbReference>
<evidence type="ECO:0000256" key="3">
    <source>
        <dbReference type="ARBA" id="ARBA00022475"/>
    </source>
</evidence>
<name>A0A1V0QEI4_9BACT</name>
<dbReference type="Proteomes" id="UP000186351">
    <property type="component" value="Chromosome"/>
</dbReference>
<evidence type="ECO:0000313" key="10">
    <source>
        <dbReference type="Proteomes" id="UP000186351"/>
    </source>
</evidence>
<feature type="domain" description="Acyltransferase 3" evidence="8">
    <location>
        <begin position="12"/>
        <end position="327"/>
    </location>
</feature>
<evidence type="ECO:0000256" key="5">
    <source>
        <dbReference type="ARBA" id="ARBA00022989"/>
    </source>
</evidence>
<comment type="subcellular location">
    <subcellularLocation>
        <location evidence="1">Cell membrane</location>
        <topology evidence="1">Multi-pass membrane protein</topology>
    </subcellularLocation>
</comment>
<evidence type="ECO:0000256" key="2">
    <source>
        <dbReference type="ARBA" id="ARBA00007400"/>
    </source>
</evidence>
<evidence type="ECO:0000256" key="1">
    <source>
        <dbReference type="ARBA" id="ARBA00004651"/>
    </source>
</evidence>
<feature type="transmembrane region" description="Helical" evidence="7">
    <location>
        <begin position="201"/>
        <end position="223"/>
    </location>
</feature>
<evidence type="ECO:0000259" key="8">
    <source>
        <dbReference type="Pfam" id="PF01757"/>
    </source>
</evidence>
<keyword evidence="4 7" id="KW-0812">Transmembrane</keyword>
<evidence type="ECO:0000256" key="7">
    <source>
        <dbReference type="SAM" id="Phobius"/>
    </source>
</evidence>
<dbReference type="EMBL" id="CP015402">
    <property type="protein sequence ID" value="ARE60804.1"/>
    <property type="molecule type" value="Genomic_DNA"/>
</dbReference>
<dbReference type="RefSeq" id="WP_084273981.1">
    <property type="nucleotide sequence ID" value="NZ_CP015402.2"/>
</dbReference>
<dbReference type="InterPro" id="IPR002656">
    <property type="entry name" value="Acyl_transf_3_dom"/>
</dbReference>
<dbReference type="Pfam" id="PF01757">
    <property type="entry name" value="Acyl_transf_3"/>
    <property type="match status" value="1"/>
</dbReference>
<protein>
    <recommendedName>
        <fullName evidence="8">Acyltransferase 3 domain-containing protein</fullName>
    </recommendedName>
</protein>
<feature type="transmembrane region" description="Helical" evidence="7">
    <location>
        <begin position="310"/>
        <end position="331"/>
    </location>
</feature>
<accession>A0A1V0QEI4</accession>
<dbReference type="STRING" id="1796646.A4V02_13735"/>
<sequence length="348" mass="41845">MLIENKLPKLQNIIVLRTFAIIAVVLYHCYCPWLEAWNWYKCEYRSLYSFIFETVLVGRMPLFVCVSGYLFSHLYLDRGKYHEFGNFLQNKIKRLLVPCMLFTGLMCLILQLNYVENIVGYGFHLWFLKMLFFCFMTTWLCAKYIHQIKLDIIAICISIIMMFISMPKFLGIGQYFKYYFFFLGGYMLYKYRYQLKFLYNKYFATLLMTFFTLICIICAWRYLAQPQLANGDIIHLDKVVMICRMLLRPLTILIAFIIVDFYLKHNTTLVNTFDHMNKLSYGIYLFHMLFLQIIHKYYFSYTQSVCEIHYIISPIIFFIIILSLSILFQGWRMRFNSNSVKNSPDYVK</sequence>
<feature type="transmembrane region" description="Helical" evidence="7">
    <location>
        <begin position="95"/>
        <end position="115"/>
    </location>
</feature>
<reference evidence="10" key="1">
    <citation type="submission" date="2016-04" db="EMBL/GenBank/DDBJ databases">
        <title>Complete Genome Sequences of Twelve Strains of a Stable Defined Moderately Diverse Mouse Microbiota 2 (sDMDMm2).</title>
        <authorList>
            <person name="Uchimura Y."/>
            <person name="Wyss M."/>
            <person name="Brugiroux S."/>
            <person name="Limenitakis J.P."/>
            <person name="Stecher B."/>
            <person name="McCoy K.D."/>
            <person name="Macpherson A.J."/>
        </authorList>
    </citation>
    <scope>NUCLEOTIDE SEQUENCE [LARGE SCALE GENOMIC DNA]</scope>
    <source>
        <strain evidence="10">YL27</strain>
    </source>
</reference>
<feature type="transmembrane region" description="Helical" evidence="7">
    <location>
        <begin position="279"/>
        <end position="298"/>
    </location>
</feature>
<dbReference type="PANTHER" id="PTHR40074:SF2">
    <property type="entry name" value="O-ACETYLTRANSFERASE WECH"/>
    <property type="match status" value="1"/>
</dbReference>
<dbReference type="PANTHER" id="PTHR40074">
    <property type="entry name" value="O-ACETYLTRANSFERASE WECH"/>
    <property type="match status" value="1"/>
</dbReference>
<keyword evidence="6 7" id="KW-0472">Membrane</keyword>
<evidence type="ECO:0000313" key="9">
    <source>
        <dbReference type="EMBL" id="ARE60804.1"/>
    </source>
</evidence>
<feature type="transmembrane region" description="Helical" evidence="7">
    <location>
        <begin position="50"/>
        <end position="75"/>
    </location>
</feature>
<dbReference type="OrthoDB" id="9816048at2"/>
<feature type="transmembrane region" description="Helical" evidence="7">
    <location>
        <begin position="12"/>
        <end position="30"/>
    </location>
</feature>